<dbReference type="AlphaFoldDB" id="A0A7C3N5D4"/>
<feature type="transmembrane region" description="Helical" evidence="3">
    <location>
        <begin position="6"/>
        <end position="25"/>
    </location>
</feature>
<reference evidence="5" key="1">
    <citation type="journal article" date="2020" name="mSystems">
        <title>Genome- and Community-Level Interaction Insights into Carbon Utilization and Element Cycling Functions of Hydrothermarchaeota in Hydrothermal Sediment.</title>
        <authorList>
            <person name="Zhou Z."/>
            <person name="Liu Y."/>
            <person name="Xu W."/>
            <person name="Pan J."/>
            <person name="Luo Z.H."/>
            <person name="Li M."/>
        </authorList>
    </citation>
    <scope>NUCLEOTIDE SEQUENCE [LARGE SCALE GENOMIC DNA]</scope>
    <source>
        <strain evidence="5">SpSt-464</strain>
    </source>
</reference>
<dbReference type="EMBL" id="DSTT01000002">
    <property type="protein sequence ID" value="HFK23418.1"/>
    <property type="molecule type" value="Genomic_DNA"/>
</dbReference>
<keyword evidence="2 3" id="KW-0472">Membrane</keyword>
<dbReference type="SMART" id="SM00244">
    <property type="entry name" value="PHB"/>
    <property type="match status" value="1"/>
</dbReference>
<sequence length="304" mass="34963">MPLVIFLIFLLIIGYFIATNAGLKIRFINRKNLFITVSILLIFIILVSSVRIVQPGYVGVQVLFGNLNKKVLKNGLHFVFPFVQVVMMDVRTQDYTMSIAKEEGVKKGDDAITSLTRDGLTISLDISVWYKLDPQKAVDVYQNIGTNYVEKIVRPAIRTSIRNATVLYNVSEIFSEKREDLSKKIFDELYANLFEKGIIVDKILLRNIDLPTRVKTAIDEKIAAEQESQKMVYVLEKERKEKERKLIEAEGIAQAQKKISESLNRQYLQWYYIQNLKELLNTQNSKIVILPFDKNLVPLLNLGE</sequence>
<protein>
    <submittedName>
        <fullName evidence="5">Prohibitin family protein</fullName>
    </submittedName>
</protein>
<feature type="domain" description="Band 7" evidence="4">
    <location>
        <begin position="48"/>
        <end position="222"/>
    </location>
</feature>
<evidence type="ECO:0000256" key="3">
    <source>
        <dbReference type="SAM" id="Phobius"/>
    </source>
</evidence>
<dbReference type="Pfam" id="PF01145">
    <property type="entry name" value="Band_7"/>
    <property type="match status" value="1"/>
</dbReference>
<evidence type="ECO:0000256" key="1">
    <source>
        <dbReference type="ARBA" id="ARBA00004370"/>
    </source>
</evidence>
<gene>
    <name evidence="5" type="ORF">ENS15_02015</name>
</gene>
<keyword evidence="3" id="KW-0812">Transmembrane</keyword>
<comment type="subcellular location">
    <subcellularLocation>
        <location evidence="1">Membrane</location>
    </subcellularLocation>
</comment>
<dbReference type="InterPro" id="IPR001107">
    <property type="entry name" value="Band_7"/>
</dbReference>
<proteinExistence type="predicted"/>
<name>A0A7C3N5D4_UNCW3</name>
<dbReference type="PRINTS" id="PR00679">
    <property type="entry name" value="PROHIBITIN"/>
</dbReference>
<dbReference type="InterPro" id="IPR000163">
    <property type="entry name" value="Prohibitin"/>
</dbReference>
<keyword evidence="3" id="KW-1133">Transmembrane helix</keyword>
<dbReference type="SUPFAM" id="SSF117892">
    <property type="entry name" value="Band 7/SPFH domain"/>
    <property type="match status" value="1"/>
</dbReference>
<feature type="transmembrane region" description="Helical" evidence="3">
    <location>
        <begin position="32"/>
        <end position="53"/>
    </location>
</feature>
<dbReference type="CDD" id="cd03401">
    <property type="entry name" value="SPFH_prohibitin"/>
    <property type="match status" value="1"/>
</dbReference>
<evidence type="ECO:0000313" key="5">
    <source>
        <dbReference type="EMBL" id="HFK23418.1"/>
    </source>
</evidence>
<dbReference type="InterPro" id="IPR036013">
    <property type="entry name" value="Band_7/SPFH_dom_sf"/>
</dbReference>
<dbReference type="GO" id="GO:0007005">
    <property type="term" value="P:mitochondrion organization"/>
    <property type="evidence" value="ECO:0007669"/>
    <property type="project" value="TreeGrafter"/>
</dbReference>
<evidence type="ECO:0000256" key="2">
    <source>
        <dbReference type="ARBA" id="ARBA00023136"/>
    </source>
</evidence>
<accession>A0A7C3N5D4</accession>
<dbReference type="PANTHER" id="PTHR23222:SF1">
    <property type="entry name" value="PROHIBITIN-2"/>
    <property type="match status" value="1"/>
</dbReference>
<comment type="caution">
    <text evidence="5">The sequence shown here is derived from an EMBL/GenBank/DDBJ whole genome shotgun (WGS) entry which is preliminary data.</text>
</comment>
<organism evidence="5">
    <name type="scientific">candidate division WOR-3 bacterium</name>
    <dbReference type="NCBI Taxonomy" id="2052148"/>
    <lineage>
        <taxon>Bacteria</taxon>
        <taxon>Bacteria division WOR-3</taxon>
    </lineage>
</organism>
<dbReference type="GO" id="GO:0016020">
    <property type="term" value="C:membrane"/>
    <property type="evidence" value="ECO:0007669"/>
    <property type="project" value="UniProtKB-SubCell"/>
</dbReference>
<dbReference type="PANTHER" id="PTHR23222">
    <property type="entry name" value="PROHIBITIN"/>
    <property type="match status" value="1"/>
</dbReference>
<dbReference type="Gene3D" id="3.30.479.30">
    <property type="entry name" value="Band 7 domain"/>
    <property type="match status" value="1"/>
</dbReference>
<evidence type="ECO:0000259" key="4">
    <source>
        <dbReference type="SMART" id="SM00244"/>
    </source>
</evidence>